<dbReference type="PANTHER" id="PTHR13287">
    <property type="entry name" value="ADIPOSE-SECRETED SIGNALING PROTEIN"/>
    <property type="match status" value="1"/>
</dbReference>
<accession>A0A813M6L8</accession>
<dbReference type="AlphaFoldDB" id="A0A813M6L8"/>
<evidence type="ECO:0000256" key="2">
    <source>
        <dbReference type="ARBA" id="ARBA00035300"/>
    </source>
</evidence>
<proteinExistence type="inferred from homology"/>
<evidence type="ECO:0000256" key="1">
    <source>
        <dbReference type="ARBA" id="ARBA00035018"/>
    </source>
</evidence>
<comment type="similarity">
    <text evidence="1">Belongs to the ADISSP family.</text>
</comment>
<protein>
    <recommendedName>
        <fullName evidence="2">Adipose-secreted signaling protein</fullName>
    </recommendedName>
</protein>
<dbReference type="Pfam" id="PF15006">
    <property type="entry name" value="DUF4517"/>
    <property type="match status" value="1"/>
</dbReference>
<dbReference type="OrthoDB" id="6246153at2759"/>
<sequence>MSTGIEQTHHVKFNLQEEEVKSHHENLDIVKIGTNKFDINLGYLKIDHYYKVAFSLELDDNYQKIVFLKDDSSKSVSLKELKRNANSNVTHVFDMTIIFFASKEKHDKETVFLRLGDNENNVTEINFEATVLGAHQGTPLLRNGITLLPNHTNHLHSHVNEKLHFNIN</sequence>
<dbReference type="EMBL" id="CAJNOC010000145">
    <property type="protein sequence ID" value="CAF0719174.1"/>
    <property type="molecule type" value="Genomic_DNA"/>
</dbReference>
<gene>
    <name evidence="3" type="ORF">OXX778_LOCUS2022</name>
</gene>
<dbReference type="InterPro" id="IPR026794">
    <property type="entry name" value="ADISSP"/>
</dbReference>
<keyword evidence="4" id="KW-1185">Reference proteome</keyword>
<organism evidence="3 4">
    <name type="scientific">Brachionus calyciflorus</name>
    <dbReference type="NCBI Taxonomy" id="104777"/>
    <lineage>
        <taxon>Eukaryota</taxon>
        <taxon>Metazoa</taxon>
        <taxon>Spiralia</taxon>
        <taxon>Gnathifera</taxon>
        <taxon>Rotifera</taxon>
        <taxon>Eurotatoria</taxon>
        <taxon>Monogononta</taxon>
        <taxon>Pseudotrocha</taxon>
        <taxon>Ploima</taxon>
        <taxon>Brachionidae</taxon>
        <taxon>Brachionus</taxon>
    </lineage>
</organism>
<name>A0A813M6L8_9BILA</name>
<comment type="caution">
    <text evidence="3">The sequence shown here is derived from an EMBL/GenBank/DDBJ whole genome shotgun (WGS) entry which is preliminary data.</text>
</comment>
<reference evidence="3" key="1">
    <citation type="submission" date="2021-02" db="EMBL/GenBank/DDBJ databases">
        <authorList>
            <person name="Nowell W R."/>
        </authorList>
    </citation>
    <scope>NUCLEOTIDE SEQUENCE</scope>
    <source>
        <strain evidence="3">Ploen Becks lab</strain>
    </source>
</reference>
<dbReference type="PANTHER" id="PTHR13287:SF2">
    <property type="entry name" value="ADIPOSE-SECRETED SIGNALING PROTEIN"/>
    <property type="match status" value="1"/>
</dbReference>
<evidence type="ECO:0000313" key="3">
    <source>
        <dbReference type="EMBL" id="CAF0719174.1"/>
    </source>
</evidence>
<dbReference type="Proteomes" id="UP000663879">
    <property type="component" value="Unassembled WGS sequence"/>
</dbReference>
<evidence type="ECO:0000313" key="4">
    <source>
        <dbReference type="Proteomes" id="UP000663879"/>
    </source>
</evidence>